<accession>A0A7G9W4P6</accession>
<dbReference type="AlphaFoldDB" id="A0A7G9W4P6"/>
<dbReference type="Pfam" id="PF12837">
    <property type="entry name" value="Fer4_6"/>
    <property type="match status" value="1"/>
</dbReference>
<evidence type="ECO:0000313" key="5">
    <source>
        <dbReference type="EMBL" id="QNO13658.1"/>
    </source>
</evidence>
<keyword evidence="6" id="KW-1185">Reference proteome</keyword>
<dbReference type="PROSITE" id="PS00198">
    <property type="entry name" value="4FE4S_FER_1"/>
    <property type="match status" value="1"/>
</dbReference>
<protein>
    <submittedName>
        <fullName evidence="5">4Fe-4S binding protein</fullName>
    </submittedName>
</protein>
<dbReference type="EMBL" id="CP058559">
    <property type="protein sequence ID" value="QNO13658.1"/>
    <property type="molecule type" value="Genomic_DNA"/>
</dbReference>
<dbReference type="RefSeq" id="WP_213167325.1">
    <property type="nucleotide sequence ID" value="NZ_CP058559.1"/>
</dbReference>
<dbReference type="InterPro" id="IPR017896">
    <property type="entry name" value="4Fe4S_Fe-S-bd"/>
</dbReference>
<dbReference type="InterPro" id="IPR017900">
    <property type="entry name" value="4Fe4S_Fe_S_CS"/>
</dbReference>
<evidence type="ECO:0000313" key="6">
    <source>
        <dbReference type="Proteomes" id="UP000516160"/>
    </source>
</evidence>
<dbReference type="Proteomes" id="UP000516160">
    <property type="component" value="Chromosome"/>
</dbReference>
<sequence>MLIKNGIATQEDLTNVVPSLERMSKGPVAVFECFQEIPCNPCESSCFRGAVSVGEDINTIPQVDHDICNGCTNCVSACPGLAIFVVDTSGEEMAKLTIPYEFSPLPNEGDIVLGLDRSGTPITETRVLKVRNNDRLDRTALITLELSKENVNLVRFIKVKG</sequence>
<gene>
    <name evidence="5" type="ORF">HYG86_02175</name>
</gene>
<dbReference type="GO" id="GO:0046872">
    <property type="term" value="F:metal ion binding"/>
    <property type="evidence" value="ECO:0007669"/>
    <property type="project" value="UniProtKB-KW"/>
</dbReference>
<keyword evidence="3" id="KW-0411">Iron-sulfur</keyword>
<keyword evidence="2" id="KW-0408">Iron</keyword>
<reference evidence="5 6" key="1">
    <citation type="submission" date="2020-07" db="EMBL/GenBank/DDBJ databases">
        <title>Alkalicella. sp. LB2 genome.</title>
        <authorList>
            <person name="Postec A."/>
            <person name="Quemeneur M."/>
        </authorList>
    </citation>
    <scope>NUCLEOTIDE SEQUENCE [LARGE SCALE GENOMIC DNA]</scope>
    <source>
        <strain evidence="5 6">LB2</strain>
    </source>
</reference>
<evidence type="ECO:0000256" key="2">
    <source>
        <dbReference type="ARBA" id="ARBA00023004"/>
    </source>
</evidence>
<dbReference type="KEGG" id="acae:HYG86_02175"/>
<evidence type="ECO:0000259" key="4">
    <source>
        <dbReference type="PROSITE" id="PS51379"/>
    </source>
</evidence>
<proteinExistence type="predicted"/>
<dbReference type="GO" id="GO:0051536">
    <property type="term" value="F:iron-sulfur cluster binding"/>
    <property type="evidence" value="ECO:0007669"/>
    <property type="project" value="UniProtKB-KW"/>
</dbReference>
<feature type="domain" description="4Fe-4S ferredoxin-type" evidence="4">
    <location>
        <begin position="59"/>
        <end position="88"/>
    </location>
</feature>
<organism evidence="5 6">
    <name type="scientific">Alkalicella caledoniensis</name>
    <dbReference type="NCBI Taxonomy" id="2731377"/>
    <lineage>
        <taxon>Bacteria</taxon>
        <taxon>Bacillati</taxon>
        <taxon>Bacillota</taxon>
        <taxon>Clostridia</taxon>
        <taxon>Eubacteriales</taxon>
        <taxon>Proteinivoracaceae</taxon>
        <taxon>Alkalicella</taxon>
    </lineage>
</organism>
<dbReference type="SUPFAM" id="SSF54862">
    <property type="entry name" value="4Fe-4S ferredoxins"/>
    <property type="match status" value="1"/>
</dbReference>
<name>A0A7G9W4P6_ALKCA</name>
<evidence type="ECO:0000256" key="3">
    <source>
        <dbReference type="ARBA" id="ARBA00023014"/>
    </source>
</evidence>
<evidence type="ECO:0000256" key="1">
    <source>
        <dbReference type="ARBA" id="ARBA00022723"/>
    </source>
</evidence>
<dbReference type="Gene3D" id="3.30.70.20">
    <property type="match status" value="1"/>
</dbReference>
<keyword evidence="1" id="KW-0479">Metal-binding</keyword>
<dbReference type="PROSITE" id="PS51379">
    <property type="entry name" value="4FE4S_FER_2"/>
    <property type="match status" value="1"/>
</dbReference>